<feature type="transmembrane region" description="Helical" evidence="12">
    <location>
        <begin position="1204"/>
        <end position="1225"/>
    </location>
</feature>
<dbReference type="SUPFAM" id="SSF52540">
    <property type="entry name" value="P-loop containing nucleoside triphosphate hydrolases"/>
    <property type="match status" value="2"/>
</dbReference>
<name>A0A7K8ZZH3_9PASS</name>
<feature type="domain" description="ABC transporter" evidence="13">
    <location>
        <begin position="1296"/>
        <end position="1527"/>
    </location>
</feature>
<evidence type="ECO:0000256" key="10">
    <source>
        <dbReference type="SAM" id="Coils"/>
    </source>
</evidence>
<keyword evidence="9 12" id="KW-0472">Membrane</keyword>
<keyword evidence="3" id="KW-0813">Transport</keyword>
<feature type="transmembrane region" description="Helical" evidence="12">
    <location>
        <begin position="296"/>
        <end position="316"/>
    </location>
</feature>
<gene>
    <name evidence="14" type="primary">Abca10</name>
    <name evidence="14" type="ORF">GRAVAR_R09642</name>
</gene>
<dbReference type="PANTHER" id="PTHR19229">
    <property type="entry name" value="ATP-BINDING CASSETTE TRANSPORTER SUBFAMILY A ABCA"/>
    <property type="match status" value="1"/>
</dbReference>
<evidence type="ECO:0000256" key="1">
    <source>
        <dbReference type="ARBA" id="ARBA00004141"/>
    </source>
</evidence>
<comment type="subcellular location">
    <subcellularLocation>
        <location evidence="1">Membrane</location>
        <topology evidence="1">Multi-pass membrane protein</topology>
    </subcellularLocation>
</comment>
<dbReference type="InterPro" id="IPR003593">
    <property type="entry name" value="AAA+_ATPase"/>
</dbReference>
<keyword evidence="10" id="KW-0175">Coiled coil</keyword>
<dbReference type="FunFam" id="3.40.50.300:FF:000436">
    <property type="entry name" value="ATP binding cassette subfamily A member 9"/>
    <property type="match status" value="1"/>
</dbReference>
<keyword evidence="6" id="KW-0547">Nucleotide-binding</keyword>
<comment type="caution">
    <text evidence="14">The sequence shown here is derived from an EMBL/GenBank/DDBJ whole genome shotgun (WGS) entry which is preliminary data.</text>
</comment>
<evidence type="ECO:0000256" key="8">
    <source>
        <dbReference type="ARBA" id="ARBA00022989"/>
    </source>
</evidence>
<evidence type="ECO:0000313" key="15">
    <source>
        <dbReference type="Proteomes" id="UP000591535"/>
    </source>
</evidence>
<evidence type="ECO:0000256" key="12">
    <source>
        <dbReference type="SAM" id="Phobius"/>
    </source>
</evidence>
<dbReference type="InterPro" id="IPR026082">
    <property type="entry name" value="ABCA"/>
</dbReference>
<dbReference type="InterPro" id="IPR013525">
    <property type="entry name" value="ABC2_TM"/>
</dbReference>
<evidence type="ECO:0000256" key="3">
    <source>
        <dbReference type="ARBA" id="ARBA00022448"/>
    </source>
</evidence>
<evidence type="ECO:0000256" key="11">
    <source>
        <dbReference type="SAM" id="MobiDB-lite"/>
    </source>
</evidence>
<proteinExistence type="inferred from homology"/>
<feature type="transmembrane region" description="Helical" evidence="12">
    <location>
        <begin position="1073"/>
        <end position="1093"/>
    </location>
</feature>
<dbReference type="PROSITE" id="PS00211">
    <property type="entry name" value="ABC_TRANSPORTER_1"/>
    <property type="match status" value="1"/>
</dbReference>
<feature type="transmembrane region" description="Helical" evidence="12">
    <location>
        <begin position="328"/>
        <end position="348"/>
    </location>
</feature>
<feature type="transmembrane region" description="Helical" evidence="12">
    <location>
        <begin position="1138"/>
        <end position="1156"/>
    </location>
</feature>
<evidence type="ECO:0000256" key="9">
    <source>
        <dbReference type="ARBA" id="ARBA00023136"/>
    </source>
</evidence>
<keyword evidence="4 12" id="KW-0812">Transmembrane</keyword>
<evidence type="ECO:0000256" key="4">
    <source>
        <dbReference type="ARBA" id="ARBA00022692"/>
    </source>
</evidence>
<feature type="transmembrane region" description="Helical" evidence="12">
    <location>
        <begin position="1019"/>
        <end position="1038"/>
    </location>
</feature>
<keyword evidence="7" id="KW-0067">ATP-binding</keyword>
<keyword evidence="8 12" id="KW-1133">Transmembrane helix</keyword>
<feature type="transmembrane region" description="Helical" evidence="12">
    <location>
        <begin position="1168"/>
        <end position="1189"/>
    </location>
</feature>
<dbReference type="PROSITE" id="PS50893">
    <property type="entry name" value="ABC_TRANSPORTER_2"/>
    <property type="match status" value="2"/>
</dbReference>
<evidence type="ECO:0000256" key="7">
    <source>
        <dbReference type="ARBA" id="ARBA00022840"/>
    </source>
</evidence>
<dbReference type="FunFam" id="3.40.50.300:FF:000335">
    <property type="entry name" value="ATP binding cassette subfamily A member 5"/>
    <property type="match status" value="1"/>
</dbReference>
<accession>A0A7K8ZZH3</accession>
<dbReference type="Pfam" id="PF23321">
    <property type="entry name" value="R1_ABCA1"/>
    <property type="match status" value="1"/>
</dbReference>
<feature type="transmembrane region" description="Helical" evidence="12">
    <location>
        <begin position="392"/>
        <end position="414"/>
    </location>
</feature>
<feature type="non-terminal residue" evidence="14">
    <location>
        <position position="1"/>
    </location>
</feature>
<reference evidence="14 15" key="1">
    <citation type="submission" date="2019-09" db="EMBL/GenBank/DDBJ databases">
        <title>Bird 10,000 Genomes (B10K) Project - Family phase.</title>
        <authorList>
            <person name="Zhang G."/>
        </authorList>
    </citation>
    <scope>NUCLEOTIDE SEQUENCE [LARGE SCALE GENOMIC DNA]</scope>
    <source>
        <strain evidence="14">B10K-DU-001-02</strain>
        <tissue evidence="14">Muscle</tissue>
    </source>
</reference>
<keyword evidence="5" id="KW-0677">Repeat</keyword>
<dbReference type="CDD" id="cd03263">
    <property type="entry name" value="ABC_subfamily_A"/>
    <property type="match status" value="2"/>
</dbReference>
<dbReference type="Gene3D" id="3.40.50.300">
    <property type="entry name" value="P-loop containing nucleotide triphosphate hydrolases"/>
    <property type="match status" value="2"/>
</dbReference>
<feature type="domain" description="ABC transporter" evidence="13">
    <location>
        <begin position="476"/>
        <end position="711"/>
    </location>
</feature>
<dbReference type="GO" id="GO:0016887">
    <property type="term" value="F:ATP hydrolysis activity"/>
    <property type="evidence" value="ECO:0007669"/>
    <property type="project" value="InterPro"/>
</dbReference>
<feature type="transmembrane region" description="Helical" evidence="12">
    <location>
        <begin position="259"/>
        <end position="284"/>
    </location>
</feature>
<dbReference type="PANTHER" id="PTHR19229:SF274">
    <property type="entry name" value="ABC-TYPE ORGANIC ANION TRANSPORTER ABCA8"/>
    <property type="match status" value="1"/>
</dbReference>
<dbReference type="GO" id="GO:0005319">
    <property type="term" value="F:lipid transporter activity"/>
    <property type="evidence" value="ECO:0007669"/>
    <property type="project" value="TreeGrafter"/>
</dbReference>
<dbReference type="GO" id="GO:0140359">
    <property type="term" value="F:ABC-type transporter activity"/>
    <property type="evidence" value="ECO:0007669"/>
    <property type="project" value="InterPro"/>
</dbReference>
<evidence type="ECO:0000313" key="14">
    <source>
        <dbReference type="EMBL" id="NXG20695.1"/>
    </source>
</evidence>
<dbReference type="Pfam" id="PF00005">
    <property type="entry name" value="ABC_tran"/>
    <property type="match status" value="2"/>
</dbReference>
<dbReference type="InterPro" id="IPR027417">
    <property type="entry name" value="P-loop_NTPase"/>
</dbReference>
<feature type="transmembrane region" description="Helical" evidence="12">
    <location>
        <begin position="1105"/>
        <end position="1126"/>
    </location>
</feature>
<protein>
    <submittedName>
        <fullName evidence="14">ABCAA protein</fullName>
    </submittedName>
</protein>
<dbReference type="SMART" id="SM00382">
    <property type="entry name" value="AAA"/>
    <property type="match status" value="2"/>
</dbReference>
<dbReference type="InterPro" id="IPR017871">
    <property type="entry name" value="ABC_transporter-like_CS"/>
</dbReference>
<dbReference type="GO" id="GO:0005886">
    <property type="term" value="C:plasma membrane"/>
    <property type="evidence" value="ECO:0007669"/>
    <property type="project" value="UniProtKB-ARBA"/>
</dbReference>
<dbReference type="InterPro" id="IPR056264">
    <property type="entry name" value="R2_ABCA1-4-like"/>
</dbReference>
<evidence type="ECO:0000256" key="2">
    <source>
        <dbReference type="ARBA" id="ARBA00008869"/>
    </source>
</evidence>
<organism evidence="14 15">
    <name type="scientific">Grallaria varia</name>
    <name type="common">variegated antpitta</name>
    <dbReference type="NCBI Taxonomy" id="117165"/>
    <lineage>
        <taxon>Eukaryota</taxon>
        <taxon>Metazoa</taxon>
        <taxon>Chordata</taxon>
        <taxon>Craniata</taxon>
        <taxon>Vertebrata</taxon>
        <taxon>Euteleostomi</taxon>
        <taxon>Archelosauria</taxon>
        <taxon>Archosauria</taxon>
        <taxon>Dinosauria</taxon>
        <taxon>Saurischia</taxon>
        <taxon>Theropoda</taxon>
        <taxon>Coelurosauria</taxon>
        <taxon>Aves</taxon>
        <taxon>Neognathae</taxon>
        <taxon>Neoaves</taxon>
        <taxon>Telluraves</taxon>
        <taxon>Australaves</taxon>
        <taxon>Passeriformes</taxon>
        <taxon>Formicariidae</taxon>
        <taxon>Grallaria</taxon>
    </lineage>
</organism>
<dbReference type="GO" id="GO:0005524">
    <property type="term" value="F:ATP binding"/>
    <property type="evidence" value="ECO:0007669"/>
    <property type="project" value="UniProtKB-KW"/>
</dbReference>
<feature type="non-terminal residue" evidence="14">
    <location>
        <position position="1637"/>
    </location>
</feature>
<feature type="transmembrane region" description="Helical" evidence="12">
    <location>
        <begin position="862"/>
        <end position="882"/>
    </location>
</feature>
<feature type="region of interest" description="Disordered" evidence="11">
    <location>
        <begin position="446"/>
        <end position="465"/>
    </location>
</feature>
<comment type="similarity">
    <text evidence="2">Belongs to the ABC transporter superfamily. ABCA family.</text>
</comment>
<dbReference type="Proteomes" id="UP000591535">
    <property type="component" value="Unassembled WGS sequence"/>
</dbReference>
<feature type="transmembrane region" description="Helical" evidence="12">
    <location>
        <begin position="354"/>
        <end position="372"/>
    </location>
</feature>
<evidence type="ECO:0000259" key="13">
    <source>
        <dbReference type="PROSITE" id="PS50893"/>
    </source>
</evidence>
<evidence type="ECO:0000256" key="6">
    <source>
        <dbReference type="ARBA" id="ARBA00022741"/>
    </source>
</evidence>
<dbReference type="InterPro" id="IPR003439">
    <property type="entry name" value="ABC_transporter-like_ATP-bd"/>
</dbReference>
<dbReference type="EMBL" id="VWZG01007679">
    <property type="protein sequence ID" value="NXG20695.1"/>
    <property type="molecule type" value="Genomic_DNA"/>
</dbReference>
<sequence length="1637" mass="185153">RNMSVIQQTKILLWKNVLIKWRMKMQSFQEWILSLLFLPLLFIVSWLMFNHRHPEVPFSHLGHLDDPAYNATGDTVAFTPATATTRQIMNKVALNSVMKGITLEAVDNEKALEKAWISNKEIIGVVFKDNFSYHLRFPTMNVVIPNEVFGFVDSCYNFSWRSCDSPRYWYKGFLSLQSSIDAAIIEVVTNHSVWEEMRSIAGVRMKSRSTIFTITLEYSYFMITVVMCFFPFMYFLSMNVTREKKKLKVLMKMMGLQDIAFWLSWSLLYSLYVLIISCLLTALVLREPFYTSSFPAVLLLFFLYGLACIHLVFLLCSLLRTSKLVSSMGFLITFVFGCLSLAVLIENIPEPLKWLLGLFCPFAFNTGIAKIFHLEKYGMGFSFSNLMEEAYFLFSTYIVLVFDSVLYMLLALYFDKVLPGKYGIPEPPLFCLKPSYWVRNRRGSTREIPSSAANPEEPLGDDIEPVPPEFRGKEAIRLHNIKKAYKKKDKNTDALRGLSLNIYEGQITALLGHSGAGKTTLLNVLSGLTFPSEGSATIYDYKLSETGDREEIREMIGICPQFNTQFEVLTVKENLKTFAEIKGIKSKEVEREVQNILELLDIRSIQDTQAEKLSGGQKRKLSIGIAMLGNPQVLFLDEPTAGLDPLSRHQVWSLLREHRVGRAILFSTQFMDEADILADRKAFISHGRLKCVGSSLFLKKKWGICYHLRIHVSESCDLENVTSLVKGYIPNATFSGHSQYELRYKLPLENVNKFPDLFCGLDSCSEQGIINYGVSMTTLEDVFLKLEGEDTVDQADEHVPGEEWAEAGPRCSDETQPGSLWLSDTGKVSVDGLALWRQQVSAMAWVHFLKLKSSVENLRSILLLYVVFLLPLVLQLSMVAAWQSVSVWELSSVRYFLPLGKKSYLETTTLLVLNNTGTGIDDFIRVLQSQDLTVEMAREENITEELKHNGAIKVSRKVFILVFSSLKSYRFTVMCHLEAVNCFPVLVNVISNALLRTLNSTSHIRIWSHPFFSLYNPQYWDYFISFYLAYMLLLFPGFPPHFAMGYMQDYKVGARAQLRISGLFPSAYWCGQALVDIPLCWILLFSMFGVQFAVCNKISGSVSTFFLLVMGTLGYGISIVLLTYLISFNSRKGWKCDLWSFILIVVSTWMDNALVMDFSTDPRISISVPSLLIPVYPLLGLVIHIQGIFMEDTGVLLETSDNDALAAVFAPYIHSVAFIFLLRYLELKFGRAVLRKDPIFRISPRREGNHQHLLELEEEDEDVKAEREAVKNAIAALSREEKSVIIVSNLCKEYKIKQAGSVFKKKKKTATKSVSFCVKKGEVLGLLGPNGAGKSTAIKMITGETTLTSGQVLLKGGDGAALGEQGPAFLGYCPQENPLWLDLTVHQHLRVYAAVKGLCKEDTAPAVTRIVNALQLQDYLKKKAKKLSAGITRKLCLAVGMLGNPSVLLLDEPSTGMDPNGQRCVWKTIRDVLKTKESGAILTTHYMEEAEAVCDRVAMLVSGQLRCIGSIQYLKNKFGKGYLLEIKVKDPEHTDLLHAEILKIFPSAARQERFPSLLVYKVPMEDALPLSQSFSKLEEAKRSCNLEEYSFSLNTLTQAVLSCAFQVFLELSREQEKVNFDLTLDETFEWKQLQQED</sequence>
<keyword evidence="15" id="KW-1185">Reference proteome</keyword>
<feature type="coiled-coil region" evidence="10">
    <location>
        <begin position="1253"/>
        <end position="1280"/>
    </location>
</feature>
<feature type="transmembrane region" description="Helical" evidence="12">
    <location>
        <begin position="31"/>
        <end position="49"/>
    </location>
</feature>
<evidence type="ECO:0000256" key="5">
    <source>
        <dbReference type="ARBA" id="ARBA00022737"/>
    </source>
</evidence>
<feature type="transmembrane region" description="Helical" evidence="12">
    <location>
        <begin position="218"/>
        <end position="238"/>
    </location>
</feature>
<dbReference type="Pfam" id="PF12698">
    <property type="entry name" value="ABC2_membrane_3"/>
    <property type="match status" value="2"/>
</dbReference>